<keyword evidence="2" id="KW-1185">Reference proteome</keyword>
<dbReference type="AlphaFoldDB" id="A0A5N7MAE8"/>
<name>A0A5N7MAE8_9HYPH</name>
<sequence>MSTPNFVLTDAITAETGYRIWLDAMIEDADSETKRPTLYSLSAERLLLETSSEYQSGGPLPEETWVAFDGDGASWTVQLNLPKGNVGNVLTGVARDQNDNLWLLRQGWLKKNSESADKSTKSGHIRGDAFRVPSGLARVNVSGGLKNREWYPVARLNVPPETIREQTSEFVARCSEVRARYALAPLDPNDTAVIQELLGPDESSEPYVIGPKDAQPEKLVRNLQGEVWKALKAKLKEAGKELKKQRHAAGYEVDGAMAGPPEALLIEIKSSIKASDVFGGIGQLMLYRRLIPSVRKHRAILLVPRLPKPVLIKAAKDVGVTIETYKREGVDGKDVSFSPSFLALCGF</sequence>
<reference evidence="1 2" key="1">
    <citation type="journal article" date="2019" name="Syst. Appl. Microbiol.">
        <title>Microvirga tunisiensis sp. nov., a root nodule symbiotic bacterium isolated from Lupinus micranthus and L. luteus grown in Northern Tunisia.</title>
        <authorList>
            <person name="Msaddak A."/>
            <person name="Rejili M."/>
            <person name="Duran D."/>
            <person name="Mars M."/>
            <person name="Palacios J.M."/>
            <person name="Ruiz-Argueso T."/>
            <person name="Rey L."/>
            <person name="Imperial J."/>
        </authorList>
    </citation>
    <scope>NUCLEOTIDE SEQUENCE [LARGE SCALE GENOMIC DNA]</scope>
    <source>
        <strain evidence="1 2">Lmie10</strain>
    </source>
</reference>
<protein>
    <submittedName>
        <fullName evidence="1">Uncharacterized protein</fullName>
    </submittedName>
</protein>
<comment type="caution">
    <text evidence="1">The sequence shown here is derived from an EMBL/GenBank/DDBJ whole genome shotgun (WGS) entry which is preliminary data.</text>
</comment>
<evidence type="ECO:0000313" key="2">
    <source>
        <dbReference type="Proteomes" id="UP000403266"/>
    </source>
</evidence>
<gene>
    <name evidence="1" type="ORF">FS320_01255</name>
</gene>
<dbReference type="EMBL" id="VOSK01000001">
    <property type="protein sequence ID" value="MPR23882.1"/>
    <property type="molecule type" value="Genomic_DNA"/>
</dbReference>
<dbReference type="OrthoDB" id="9781481at2"/>
<dbReference type="Proteomes" id="UP000403266">
    <property type="component" value="Unassembled WGS sequence"/>
</dbReference>
<dbReference type="RefSeq" id="WP_152708779.1">
    <property type="nucleotide sequence ID" value="NZ_VOSJ01000001.1"/>
</dbReference>
<organism evidence="1 2">
    <name type="scientific">Microvirga tunisiensis</name>
    <dbReference type="NCBI Taxonomy" id="2108360"/>
    <lineage>
        <taxon>Bacteria</taxon>
        <taxon>Pseudomonadati</taxon>
        <taxon>Pseudomonadota</taxon>
        <taxon>Alphaproteobacteria</taxon>
        <taxon>Hyphomicrobiales</taxon>
        <taxon>Methylobacteriaceae</taxon>
        <taxon>Microvirga</taxon>
    </lineage>
</organism>
<accession>A0A5N7MAE8</accession>
<proteinExistence type="predicted"/>
<dbReference type="CDD" id="cd01037">
    <property type="entry name" value="PDDEXK_nuclease-like"/>
    <property type="match status" value="1"/>
</dbReference>
<evidence type="ECO:0000313" key="1">
    <source>
        <dbReference type="EMBL" id="MPR23882.1"/>
    </source>
</evidence>